<evidence type="ECO:0000313" key="3">
    <source>
        <dbReference type="WBParaSite" id="OFLC_0001133701-mRNA-1"/>
    </source>
</evidence>
<dbReference type="WBParaSite" id="OFLC_0001133701-mRNA-1">
    <property type="protein sequence ID" value="OFLC_0001133701-mRNA-1"/>
    <property type="gene ID" value="OFLC_0001133701"/>
</dbReference>
<keyword evidence="2" id="KW-1185">Reference proteome</keyword>
<reference evidence="3" key="1">
    <citation type="submission" date="2016-06" db="UniProtKB">
        <authorList>
            <consortium name="WormBaseParasite"/>
        </authorList>
    </citation>
    <scope>IDENTIFICATION</scope>
</reference>
<protein>
    <submittedName>
        <fullName evidence="3">Ovule protein</fullName>
    </submittedName>
</protein>
<dbReference type="Proteomes" id="UP000267606">
    <property type="component" value="Unassembled WGS sequence"/>
</dbReference>
<dbReference type="AlphaFoldDB" id="A0A183HV25"/>
<gene>
    <name evidence="1" type="ORF">OFLC_LOCUS11336</name>
</gene>
<proteinExistence type="predicted"/>
<dbReference type="EMBL" id="UZAJ01016273">
    <property type="protein sequence ID" value="VDO75735.1"/>
    <property type="molecule type" value="Genomic_DNA"/>
</dbReference>
<sequence length="77" mass="9026">MRRNHSFIPQQRIILSCESILMAPFLLPKEQQFIPPFLKKSLKNGKRKKKDISSYHTNTLINYSASSTKISFIKFCH</sequence>
<reference evidence="1 2" key="2">
    <citation type="submission" date="2018-11" db="EMBL/GenBank/DDBJ databases">
        <authorList>
            <consortium name="Pathogen Informatics"/>
        </authorList>
    </citation>
    <scope>NUCLEOTIDE SEQUENCE [LARGE SCALE GENOMIC DNA]</scope>
</reference>
<evidence type="ECO:0000313" key="2">
    <source>
        <dbReference type="Proteomes" id="UP000267606"/>
    </source>
</evidence>
<evidence type="ECO:0000313" key="1">
    <source>
        <dbReference type="EMBL" id="VDO75735.1"/>
    </source>
</evidence>
<name>A0A183HV25_9BILA</name>
<organism evidence="3">
    <name type="scientific">Onchocerca flexuosa</name>
    <dbReference type="NCBI Taxonomy" id="387005"/>
    <lineage>
        <taxon>Eukaryota</taxon>
        <taxon>Metazoa</taxon>
        <taxon>Ecdysozoa</taxon>
        <taxon>Nematoda</taxon>
        <taxon>Chromadorea</taxon>
        <taxon>Rhabditida</taxon>
        <taxon>Spirurina</taxon>
        <taxon>Spiruromorpha</taxon>
        <taxon>Filarioidea</taxon>
        <taxon>Onchocercidae</taxon>
        <taxon>Onchocerca</taxon>
    </lineage>
</organism>
<accession>A0A183HV25</accession>